<dbReference type="EMBL" id="FXAG01000007">
    <property type="protein sequence ID" value="SMF17609.1"/>
    <property type="molecule type" value="Genomic_DNA"/>
</dbReference>
<evidence type="ECO:0000313" key="8">
    <source>
        <dbReference type="EMBL" id="SMF17609.1"/>
    </source>
</evidence>
<dbReference type="Pfam" id="PF17188">
    <property type="entry name" value="MucB_RseB_C"/>
    <property type="match status" value="1"/>
</dbReference>
<protein>
    <submittedName>
        <fullName evidence="8">Sigma E regulatory protein, MucB/RseB</fullName>
    </submittedName>
</protein>
<dbReference type="GO" id="GO:0030288">
    <property type="term" value="C:outer membrane-bounded periplasmic space"/>
    <property type="evidence" value="ECO:0007669"/>
    <property type="project" value="TreeGrafter"/>
</dbReference>
<dbReference type="PANTHER" id="PTHR38782:SF1">
    <property type="entry name" value="SIGMA-E FACTOR REGULATORY PROTEIN RSEB"/>
    <property type="match status" value="1"/>
</dbReference>
<dbReference type="Proteomes" id="UP000192920">
    <property type="component" value="Unassembled WGS sequence"/>
</dbReference>
<feature type="domain" description="MucB/RseB C-terminal" evidence="7">
    <location>
        <begin position="223"/>
        <end position="315"/>
    </location>
</feature>
<evidence type="ECO:0000313" key="9">
    <source>
        <dbReference type="Proteomes" id="UP000192920"/>
    </source>
</evidence>
<dbReference type="InterPro" id="IPR033434">
    <property type="entry name" value="MucB/RseB_N"/>
</dbReference>
<proteinExistence type="inferred from homology"/>
<dbReference type="SUPFAM" id="SSF89392">
    <property type="entry name" value="Prokaryotic lipoproteins and lipoprotein localization factors"/>
    <property type="match status" value="1"/>
</dbReference>
<evidence type="ECO:0000259" key="7">
    <source>
        <dbReference type="Pfam" id="PF17188"/>
    </source>
</evidence>
<dbReference type="AlphaFoldDB" id="A0A1Y6BLD4"/>
<dbReference type="GO" id="GO:0032885">
    <property type="term" value="P:regulation of polysaccharide biosynthetic process"/>
    <property type="evidence" value="ECO:0007669"/>
    <property type="project" value="TreeGrafter"/>
</dbReference>
<reference evidence="9" key="1">
    <citation type="submission" date="2017-04" db="EMBL/GenBank/DDBJ databases">
        <authorList>
            <person name="Varghese N."/>
            <person name="Submissions S."/>
        </authorList>
    </citation>
    <scope>NUCLEOTIDE SEQUENCE [LARGE SCALE GENOMIC DNA]</scope>
    <source>
        <strain evidence="9">DSM 22618</strain>
    </source>
</reference>
<evidence type="ECO:0000256" key="3">
    <source>
        <dbReference type="ARBA" id="ARBA00022729"/>
    </source>
</evidence>
<evidence type="ECO:0000256" key="1">
    <source>
        <dbReference type="ARBA" id="ARBA00004418"/>
    </source>
</evidence>
<dbReference type="InterPro" id="IPR033436">
    <property type="entry name" value="MucB/RseB_C"/>
</dbReference>
<accession>A0A1Y6BLD4</accession>
<dbReference type="Pfam" id="PF03888">
    <property type="entry name" value="MucB_RseB"/>
    <property type="match status" value="1"/>
</dbReference>
<name>A0A1Y6BLD4_9NEIS</name>
<feature type="signal peptide" evidence="5">
    <location>
        <begin position="1"/>
        <end position="20"/>
    </location>
</feature>
<comment type="subcellular location">
    <subcellularLocation>
        <location evidence="1">Periplasm</location>
    </subcellularLocation>
</comment>
<dbReference type="PANTHER" id="PTHR38782">
    <property type="match status" value="1"/>
</dbReference>
<evidence type="ECO:0000259" key="6">
    <source>
        <dbReference type="Pfam" id="PF03888"/>
    </source>
</evidence>
<dbReference type="Gene3D" id="2.50.20.10">
    <property type="entry name" value="Lipoprotein localisation LolA/LolB/LppX"/>
    <property type="match status" value="1"/>
</dbReference>
<dbReference type="RefSeq" id="WP_085276004.1">
    <property type="nucleotide sequence ID" value="NZ_FXAG01000007.1"/>
</dbReference>
<dbReference type="GO" id="GO:0045152">
    <property type="term" value="F:antisigma factor binding"/>
    <property type="evidence" value="ECO:0007669"/>
    <property type="project" value="TreeGrafter"/>
</dbReference>
<keyword evidence="3 5" id="KW-0732">Signal</keyword>
<evidence type="ECO:0000256" key="4">
    <source>
        <dbReference type="ARBA" id="ARBA00022764"/>
    </source>
</evidence>
<dbReference type="CDD" id="cd16327">
    <property type="entry name" value="RseB"/>
    <property type="match status" value="1"/>
</dbReference>
<dbReference type="InterPro" id="IPR005588">
    <property type="entry name" value="MucB_RseB"/>
</dbReference>
<gene>
    <name evidence="8" type="ORF">SAMN02745746_01714</name>
</gene>
<dbReference type="InterPro" id="IPR029046">
    <property type="entry name" value="LolA/LolB/LppX"/>
</dbReference>
<keyword evidence="9" id="KW-1185">Reference proteome</keyword>
<feature type="chain" id="PRO_5012350921" evidence="5">
    <location>
        <begin position="21"/>
        <end position="319"/>
    </location>
</feature>
<organism evidence="8 9">
    <name type="scientific">Pseudogulbenkiania subflava DSM 22618</name>
    <dbReference type="NCBI Taxonomy" id="1123014"/>
    <lineage>
        <taxon>Bacteria</taxon>
        <taxon>Pseudomonadati</taxon>
        <taxon>Pseudomonadota</taxon>
        <taxon>Betaproteobacteria</taxon>
        <taxon>Neisseriales</taxon>
        <taxon>Chromobacteriaceae</taxon>
        <taxon>Pseudogulbenkiania</taxon>
    </lineage>
</organism>
<dbReference type="Gene3D" id="3.30.200.100">
    <property type="entry name" value="MucB/RseB, C-terminal domain"/>
    <property type="match status" value="1"/>
</dbReference>
<sequence>MRLKHLTAIVCIALPALAHAADDWQTLKKSAQASRNQVLTGTYLHQMSGVVETFHIVRGAGAEGVIELRQSLDGTPREIVRNGSELTGYGPDKKALMAAKVSAMRLFPALLPDDMAGVAESYTLQRLAGDRVAQRECDWLELKAKDRARYGLRLCLDRASLLPLKIMTLSPTQEPVEQYMFTELDLAAPKDRNQFKPHYPLSLPIRNASTSVPPSGAGMDGVEVRGLPSGFRLIRALQRSLPGQAEHPVRHLVYTDGLVMLSLFIEPATAEPRAERVSTLYGAVAMASGSQGGMQLTLVGDLPEASMMSLLKSIRVVQK</sequence>
<evidence type="ECO:0000256" key="5">
    <source>
        <dbReference type="SAM" id="SignalP"/>
    </source>
</evidence>
<evidence type="ECO:0000256" key="2">
    <source>
        <dbReference type="ARBA" id="ARBA00008150"/>
    </source>
</evidence>
<dbReference type="InterPro" id="IPR038484">
    <property type="entry name" value="MucB/RseB_C_sf"/>
</dbReference>
<dbReference type="STRING" id="1123014.SAMN02745746_01714"/>
<comment type="similarity">
    <text evidence="2">Belongs to the RseB family.</text>
</comment>
<feature type="domain" description="MucB/RseB N-terminal" evidence="6">
    <location>
        <begin position="25"/>
        <end position="197"/>
    </location>
</feature>
<keyword evidence="4" id="KW-0574">Periplasm</keyword>
<dbReference type="PIRSF" id="PIRSF005427">
    <property type="entry name" value="RseB"/>
    <property type="match status" value="1"/>
</dbReference>